<accession>A0A136KH49</accession>
<dbReference type="EMBL" id="JYPD01000023">
    <property type="protein sequence ID" value="KXK08658.1"/>
    <property type="molecule type" value="Genomic_DNA"/>
</dbReference>
<comment type="caution">
    <text evidence="1">The sequence shown here is derived from an EMBL/GenBank/DDBJ whole genome shotgun (WGS) entry which is preliminary data.</text>
</comment>
<dbReference type="STRING" id="1617427.UZ20_WS6002000757"/>
<evidence type="ECO:0000313" key="2">
    <source>
        <dbReference type="Proteomes" id="UP000070449"/>
    </source>
</evidence>
<protein>
    <submittedName>
        <fullName evidence="1">Uncharacterized protein</fullName>
    </submittedName>
</protein>
<reference evidence="1 2" key="1">
    <citation type="submission" date="2015-02" db="EMBL/GenBank/DDBJ databases">
        <title>Improved understanding of the partial-nitritation anammox process through 23 genomes representing the majority of the microbial community.</title>
        <authorList>
            <person name="Speth D.R."/>
            <person name="In T Zandt M."/>
            <person name="Guerrero Cruz S."/>
            <person name="Jetten M.S."/>
            <person name="Dutilh B.E."/>
        </authorList>
    </citation>
    <scope>NUCLEOTIDE SEQUENCE [LARGE SCALE GENOMIC DNA]</scope>
    <source>
        <strain evidence="1">OLB21</strain>
    </source>
</reference>
<sequence>MEISLPIELAEMFNGMGPEQREELIRTANKEARIQLSGFEGGEAPDPDFFIPIFESTLIALLGNELRNPNPLAGVEGFDDLSIADLNS</sequence>
<evidence type="ECO:0000313" key="1">
    <source>
        <dbReference type="EMBL" id="KXK08658.1"/>
    </source>
</evidence>
<dbReference type="AlphaFoldDB" id="A0A136KH49"/>
<organism evidence="1 2">
    <name type="scientific">candidate division WS6 bacterium OLB21</name>
    <dbReference type="NCBI Taxonomy" id="1617427"/>
    <lineage>
        <taxon>Bacteria</taxon>
        <taxon>Candidatus Dojkabacteria</taxon>
    </lineage>
</organism>
<proteinExistence type="predicted"/>
<gene>
    <name evidence="1" type="ORF">UZ20_WS6002000757</name>
</gene>
<dbReference type="Proteomes" id="UP000070449">
    <property type="component" value="Unassembled WGS sequence"/>
</dbReference>
<name>A0A136KH49_9BACT</name>